<protein>
    <submittedName>
        <fullName evidence="1">Uncharacterized protein</fullName>
    </submittedName>
</protein>
<dbReference type="Proteomes" id="UP000000564">
    <property type="component" value="Chromosome"/>
</dbReference>
<organism evidence="1 2">
    <name type="scientific">Streptococcus pyogenes serotype M3 (strain ATCC BAA-595 / MGAS315)</name>
    <dbReference type="NCBI Taxonomy" id="198466"/>
    <lineage>
        <taxon>Bacteria</taxon>
        <taxon>Bacillati</taxon>
        <taxon>Bacillota</taxon>
        <taxon>Bacilli</taxon>
        <taxon>Lactobacillales</taxon>
        <taxon>Streptococcaceae</taxon>
        <taxon>Streptococcus</taxon>
    </lineage>
</organism>
<dbReference type="KEGG" id="spg:SpyM3_1447"/>
<evidence type="ECO:0000313" key="2">
    <source>
        <dbReference type="Proteomes" id="UP000000564"/>
    </source>
</evidence>
<name>A0A0H2UW02_STRP3</name>
<proteinExistence type="predicted"/>
<reference evidence="1 2" key="1">
    <citation type="journal article" date="2002" name="Proc. Natl. Acad. Sci. U.S.A.">
        <title>Genome sequence of a serotype M3 strain of group A Streptococcus: phage-encoded toxins, the high-virulence phenotype, and clone emergence.</title>
        <authorList>
            <person name="Beres S.B."/>
            <person name="Sylva G.L."/>
            <person name="Barbian K.D."/>
            <person name="Lei B."/>
            <person name="Hoff J.S."/>
            <person name="Mammarella N.D."/>
            <person name="Liu M.Y."/>
            <person name="Smoot J.C."/>
            <person name="Porcella S.F."/>
            <person name="Parkins L.D."/>
            <person name="Campbell D.S."/>
            <person name="Smith T.M."/>
            <person name="McCormick J.K."/>
            <person name="Leung D.Y."/>
            <person name="Schlievert P.M."/>
            <person name="Musser J.M."/>
        </authorList>
    </citation>
    <scope>NUCLEOTIDE SEQUENCE [LARGE SCALE GENOMIC DNA]</scope>
    <source>
        <strain evidence="2">ATCC BAA-595 / MGAS315</strain>
    </source>
</reference>
<dbReference type="EMBL" id="AE014074">
    <property type="protein sequence ID" value="AAM80054.1"/>
    <property type="molecule type" value="Genomic_DNA"/>
</dbReference>
<accession>A0A0H2UW02</accession>
<sequence>MNYLEYALAYLERELEIIDDEVIEVELPGGDWEFVPNPYYEEGLHDSPYYRSQVAKDILDIKGLLGR</sequence>
<dbReference type="HOGENOM" id="CLU_2810675_0_0_9"/>
<dbReference type="RefSeq" id="WP_011054890.1">
    <property type="nucleotide sequence ID" value="NC_004070.1"/>
</dbReference>
<dbReference type="AlphaFoldDB" id="A0A0H2UW02"/>
<evidence type="ECO:0000313" key="1">
    <source>
        <dbReference type="EMBL" id="AAM80054.1"/>
    </source>
</evidence>
<gene>
    <name evidence="1" type="ordered locus">SpyM3_1447</name>
</gene>